<name>A0A0A9DJT9_ARUDO</name>
<accession>A0A0A9DJT9</accession>
<protein>
    <submittedName>
        <fullName evidence="1">Uncharacterized protein</fullName>
    </submittedName>
</protein>
<sequence>MKQHKSSMYHTVCYGSKLLEQKKKIEWDLIVRTLTIIKTSVGSKSSLMWHKSIISQQRKLLILVNIVQTE</sequence>
<proteinExistence type="predicted"/>
<evidence type="ECO:0000313" key="1">
    <source>
        <dbReference type="EMBL" id="JAD86948.1"/>
    </source>
</evidence>
<dbReference type="AlphaFoldDB" id="A0A0A9DJT9"/>
<dbReference type="EMBL" id="GBRH01210947">
    <property type="protein sequence ID" value="JAD86948.1"/>
    <property type="molecule type" value="Transcribed_RNA"/>
</dbReference>
<organism evidence="1">
    <name type="scientific">Arundo donax</name>
    <name type="common">Giant reed</name>
    <name type="synonym">Donax arundinaceus</name>
    <dbReference type="NCBI Taxonomy" id="35708"/>
    <lineage>
        <taxon>Eukaryota</taxon>
        <taxon>Viridiplantae</taxon>
        <taxon>Streptophyta</taxon>
        <taxon>Embryophyta</taxon>
        <taxon>Tracheophyta</taxon>
        <taxon>Spermatophyta</taxon>
        <taxon>Magnoliopsida</taxon>
        <taxon>Liliopsida</taxon>
        <taxon>Poales</taxon>
        <taxon>Poaceae</taxon>
        <taxon>PACMAD clade</taxon>
        <taxon>Arundinoideae</taxon>
        <taxon>Arundineae</taxon>
        <taxon>Arundo</taxon>
    </lineage>
</organism>
<reference evidence="1" key="1">
    <citation type="submission" date="2014-09" db="EMBL/GenBank/DDBJ databases">
        <authorList>
            <person name="Magalhaes I.L.F."/>
            <person name="Oliveira U."/>
            <person name="Santos F.R."/>
            <person name="Vidigal T.H.D.A."/>
            <person name="Brescovit A.D."/>
            <person name="Santos A.J."/>
        </authorList>
    </citation>
    <scope>NUCLEOTIDE SEQUENCE</scope>
    <source>
        <tissue evidence="1">Shoot tissue taken approximately 20 cm above the soil surface</tissue>
    </source>
</reference>
<reference evidence="1" key="2">
    <citation type="journal article" date="2015" name="Data Brief">
        <title>Shoot transcriptome of the giant reed, Arundo donax.</title>
        <authorList>
            <person name="Barrero R.A."/>
            <person name="Guerrero F.D."/>
            <person name="Moolhuijzen P."/>
            <person name="Goolsby J.A."/>
            <person name="Tidwell J."/>
            <person name="Bellgard S.E."/>
            <person name="Bellgard M.I."/>
        </authorList>
    </citation>
    <scope>NUCLEOTIDE SEQUENCE</scope>
    <source>
        <tissue evidence="1">Shoot tissue taken approximately 20 cm above the soil surface</tissue>
    </source>
</reference>